<feature type="transmembrane region" description="Helical" evidence="1">
    <location>
        <begin position="233"/>
        <end position="251"/>
    </location>
</feature>
<accession>A0A7Y9EZ97</accession>
<organism evidence="2 3">
    <name type="scientific">Nocardioides marinisabuli</name>
    <dbReference type="NCBI Taxonomy" id="419476"/>
    <lineage>
        <taxon>Bacteria</taxon>
        <taxon>Bacillati</taxon>
        <taxon>Actinomycetota</taxon>
        <taxon>Actinomycetes</taxon>
        <taxon>Propionibacteriales</taxon>
        <taxon>Nocardioidaceae</taxon>
        <taxon>Nocardioides</taxon>
    </lineage>
</organism>
<dbReference type="Pfam" id="PF12679">
    <property type="entry name" value="ABC2_membrane_2"/>
    <property type="match status" value="1"/>
</dbReference>
<feature type="transmembrane region" description="Helical" evidence="1">
    <location>
        <begin position="152"/>
        <end position="173"/>
    </location>
</feature>
<name>A0A7Y9EZ97_9ACTN</name>
<dbReference type="PANTHER" id="PTHR43471">
    <property type="entry name" value="ABC TRANSPORTER PERMEASE"/>
    <property type="match status" value="1"/>
</dbReference>
<evidence type="ECO:0000313" key="3">
    <source>
        <dbReference type="Proteomes" id="UP000516957"/>
    </source>
</evidence>
<keyword evidence="1" id="KW-0472">Membrane</keyword>
<sequence>MSTEILVKDLRERSLPVAALSIGIGILTIGALGVYSGMSDTLDDLTKDFPEELMSFMGGDAPGGYVVGEVFNLIAPLALVALAVMTGAAATAGEEERKTLGMVMGTPVSRTSVLVGKAGALLVALGAATGGFLLAASAATAWFDVGLSTGNVVATAVHLGALALAFGAVAMAAGAVTGRASVAAGVAGGIAVASYLANSMLPLADLDAWAELSPWFYYAGSEPLVNGFDPTHLLVLCGLAAAAFAVAVVAFNRRDLKG</sequence>
<feature type="transmembrane region" description="Helical" evidence="1">
    <location>
        <begin position="180"/>
        <end position="197"/>
    </location>
</feature>
<keyword evidence="1" id="KW-1133">Transmembrane helix</keyword>
<dbReference type="EMBL" id="JACCBE010000001">
    <property type="protein sequence ID" value="NYD56629.1"/>
    <property type="molecule type" value="Genomic_DNA"/>
</dbReference>
<dbReference type="Proteomes" id="UP000516957">
    <property type="component" value="Unassembled WGS sequence"/>
</dbReference>
<dbReference type="GO" id="GO:0005886">
    <property type="term" value="C:plasma membrane"/>
    <property type="evidence" value="ECO:0007669"/>
    <property type="project" value="UniProtKB-SubCell"/>
</dbReference>
<dbReference type="PANTHER" id="PTHR43471:SF12">
    <property type="entry name" value="HYPOTHETICAL MEMBRANE PROTEIN, CONSERVED"/>
    <property type="match status" value="1"/>
</dbReference>
<feature type="transmembrane region" description="Helical" evidence="1">
    <location>
        <begin position="15"/>
        <end position="35"/>
    </location>
</feature>
<keyword evidence="3" id="KW-1185">Reference proteome</keyword>
<feature type="transmembrane region" description="Helical" evidence="1">
    <location>
        <begin position="73"/>
        <end position="93"/>
    </location>
</feature>
<dbReference type="AlphaFoldDB" id="A0A7Y9EZ97"/>
<protein>
    <submittedName>
        <fullName evidence="2">ABC-2 type transport system permease protein</fullName>
    </submittedName>
</protein>
<feature type="transmembrane region" description="Helical" evidence="1">
    <location>
        <begin position="114"/>
        <end position="140"/>
    </location>
</feature>
<gene>
    <name evidence="2" type="ORF">BKA08_000867</name>
</gene>
<keyword evidence="1" id="KW-0812">Transmembrane</keyword>
<proteinExistence type="predicted"/>
<comment type="caution">
    <text evidence="2">The sequence shown here is derived from an EMBL/GenBank/DDBJ whole genome shotgun (WGS) entry which is preliminary data.</text>
</comment>
<reference evidence="2 3" key="1">
    <citation type="submission" date="2020-07" db="EMBL/GenBank/DDBJ databases">
        <title>Sequencing the genomes of 1000 actinobacteria strains.</title>
        <authorList>
            <person name="Klenk H.-P."/>
        </authorList>
    </citation>
    <scope>NUCLEOTIDE SEQUENCE [LARGE SCALE GENOMIC DNA]</scope>
    <source>
        <strain evidence="2 3">DSM 18965</strain>
    </source>
</reference>
<evidence type="ECO:0000313" key="2">
    <source>
        <dbReference type="EMBL" id="NYD56629.1"/>
    </source>
</evidence>
<dbReference type="GO" id="GO:0140359">
    <property type="term" value="F:ABC-type transporter activity"/>
    <property type="evidence" value="ECO:0007669"/>
    <property type="project" value="InterPro"/>
</dbReference>
<evidence type="ECO:0000256" key="1">
    <source>
        <dbReference type="SAM" id="Phobius"/>
    </source>
</evidence>
<dbReference type="RefSeq" id="WP_179614505.1">
    <property type="nucleotide sequence ID" value="NZ_CP059163.1"/>
</dbReference>